<reference evidence="2 5" key="1">
    <citation type="submission" date="2016-10" db="EMBL/GenBank/DDBJ databases">
        <authorList>
            <person name="de Groot N.N."/>
        </authorList>
    </citation>
    <scope>NUCLEOTIDE SEQUENCE [LARGE SCALE GENOMIC DNA]</scope>
    <source>
        <strain evidence="2 5">CCM 7361</strain>
    </source>
</reference>
<dbReference type="InterPro" id="IPR029068">
    <property type="entry name" value="Glyas_Bleomycin-R_OHBP_Dase"/>
</dbReference>
<dbReference type="EMBL" id="FNEC01000011">
    <property type="protein sequence ID" value="SDJ01878.1"/>
    <property type="molecule type" value="Genomic_DNA"/>
</dbReference>
<organism evidence="2 5">
    <name type="scientific">Pseudomonas delhiensis</name>
    <dbReference type="NCBI Taxonomy" id="366289"/>
    <lineage>
        <taxon>Bacteria</taxon>
        <taxon>Pseudomonadati</taxon>
        <taxon>Pseudomonadota</taxon>
        <taxon>Gammaproteobacteria</taxon>
        <taxon>Pseudomonadales</taxon>
        <taxon>Pseudomonadaceae</taxon>
        <taxon>Pseudomonas</taxon>
    </lineage>
</organism>
<keyword evidence="4" id="KW-1185">Reference proteome</keyword>
<protein>
    <submittedName>
        <fullName evidence="2">Glyoxalase superfamily enzyme, possibly 3-demethylubiquinone-9 3-methyltransferase</fullName>
    </submittedName>
</protein>
<dbReference type="RefSeq" id="WP_089392180.1">
    <property type="nucleotide sequence ID" value="NZ_FNEC01000011.1"/>
</dbReference>
<dbReference type="Pfam" id="PF06983">
    <property type="entry name" value="3-dmu-9_3-mt"/>
    <property type="match status" value="1"/>
</dbReference>
<dbReference type="Gene3D" id="3.10.180.10">
    <property type="entry name" value="2,3-Dihydroxybiphenyl 1,2-Dioxygenase, domain 1"/>
    <property type="match status" value="1"/>
</dbReference>
<dbReference type="InterPro" id="IPR028973">
    <property type="entry name" value="PhnB-like"/>
</dbReference>
<dbReference type="GO" id="GO:0008168">
    <property type="term" value="F:methyltransferase activity"/>
    <property type="evidence" value="ECO:0007669"/>
    <property type="project" value="UniProtKB-KW"/>
</dbReference>
<feature type="domain" description="PhnB-like" evidence="1">
    <location>
        <begin position="5"/>
        <end position="124"/>
    </location>
</feature>
<dbReference type="EMBL" id="FZPC01000014">
    <property type="protein sequence ID" value="SNT13142.1"/>
    <property type="molecule type" value="Genomic_DNA"/>
</dbReference>
<dbReference type="PANTHER" id="PTHR33990">
    <property type="entry name" value="PROTEIN YJDN-RELATED"/>
    <property type="match status" value="1"/>
</dbReference>
<accession>A0A239K627</accession>
<dbReference type="GO" id="GO:0032259">
    <property type="term" value="P:methylation"/>
    <property type="evidence" value="ECO:0007669"/>
    <property type="project" value="UniProtKB-KW"/>
</dbReference>
<evidence type="ECO:0000313" key="2">
    <source>
        <dbReference type="EMBL" id="SDJ01878.1"/>
    </source>
</evidence>
<dbReference type="SUPFAM" id="SSF54593">
    <property type="entry name" value="Glyoxalase/Bleomycin resistance protein/Dihydroxybiphenyl dioxygenase"/>
    <property type="match status" value="1"/>
</dbReference>
<dbReference type="Proteomes" id="UP000199693">
    <property type="component" value="Unassembled WGS sequence"/>
</dbReference>
<keyword evidence="2" id="KW-0808">Transferase</keyword>
<keyword evidence="2" id="KW-0830">Ubiquinone</keyword>
<sequence length="167" mass="18308">MPRIQRITPCLWFDDQAEQAAAFYTAIFPNSRITAVSHYGEAGREIHGHPPGSVMTVAFELDGLAFTALNGGPVFQFSEALSLQVNCDSQEEIDHYWERLSAGGPVEAQQCGWLKDRYGLSWQILPAALADMMAGPATAASQRLMQALLGMKKLDIAALRRAYDGHP</sequence>
<gene>
    <name evidence="2" type="ORF">SAMN05216189_1011122</name>
    <name evidence="3" type="ORF">SAMN06295949_114122</name>
</gene>
<evidence type="ECO:0000313" key="5">
    <source>
        <dbReference type="Proteomes" id="UP000199693"/>
    </source>
</evidence>
<proteinExistence type="predicted"/>
<dbReference type="AlphaFoldDB" id="A0A239K627"/>
<dbReference type="CDD" id="cd06588">
    <property type="entry name" value="PhnB_like"/>
    <property type="match status" value="1"/>
</dbReference>
<name>A0A239K627_9PSED</name>
<dbReference type="Proteomes" id="UP000198309">
    <property type="component" value="Unassembled WGS sequence"/>
</dbReference>
<evidence type="ECO:0000313" key="3">
    <source>
        <dbReference type="EMBL" id="SNT13142.1"/>
    </source>
</evidence>
<reference evidence="3 4" key="2">
    <citation type="submission" date="2017-06" db="EMBL/GenBank/DDBJ databases">
        <authorList>
            <person name="Varghese N."/>
            <person name="Submissions S."/>
        </authorList>
    </citation>
    <scope>NUCLEOTIDE SEQUENCE [LARGE SCALE GENOMIC DNA]</scope>
    <source>
        <strain evidence="3 4">RLD-1</strain>
    </source>
</reference>
<evidence type="ECO:0000259" key="1">
    <source>
        <dbReference type="Pfam" id="PF06983"/>
    </source>
</evidence>
<evidence type="ECO:0000313" key="4">
    <source>
        <dbReference type="Proteomes" id="UP000198309"/>
    </source>
</evidence>
<keyword evidence="2" id="KW-0489">Methyltransferase</keyword>
<dbReference type="PIRSF" id="PIRSF021700">
    <property type="entry name" value="3_dmu_93_MTrfase"/>
    <property type="match status" value="1"/>
</dbReference>
<dbReference type="InterPro" id="IPR009725">
    <property type="entry name" value="3_dmu_93_MTrfase"/>
</dbReference>